<dbReference type="InterPro" id="IPR003663">
    <property type="entry name" value="Sugar/inositol_transpt"/>
</dbReference>
<dbReference type="PRINTS" id="PR00171">
    <property type="entry name" value="SUGRTRNSPORT"/>
</dbReference>
<comment type="caution">
    <text evidence="11">The sequence shown here is derived from an EMBL/GenBank/DDBJ whole genome shotgun (WGS) entry which is preliminary data.</text>
</comment>
<proteinExistence type="inferred from homology"/>
<dbReference type="PROSITE" id="PS50850">
    <property type="entry name" value="MFS"/>
    <property type="match status" value="1"/>
</dbReference>
<feature type="transmembrane region" description="Helical" evidence="9">
    <location>
        <begin position="259"/>
        <end position="278"/>
    </location>
</feature>
<dbReference type="CDD" id="cd17358">
    <property type="entry name" value="MFS_GLUT6_8_Class3_like"/>
    <property type="match status" value="1"/>
</dbReference>
<organism evidence="11 12">
    <name type="scientific">Daphnia galeata</name>
    <dbReference type="NCBI Taxonomy" id="27404"/>
    <lineage>
        <taxon>Eukaryota</taxon>
        <taxon>Metazoa</taxon>
        <taxon>Ecdysozoa</taxon>
        <taxon>Arthropoda</taxon>
        <taxon>Crustacea</taxon>
        <taxon>Branchiopoda</taxon>
        <taxon>Diplostraca</taxon>
        <taxon>Cladocera</taxon>
        <taxon>Anomopoda</taxon>
        <taxon>Daphniidae</taxon>
        <taxon>Daphnia</taxon>
    </lineage>
</organism>
<feature type="transmembrane region" description="Helical" evidence="9">
    <location>
        <begin position="174"/>
        <end position="194"/>
    </location>
</feature>
<dbReference type="OrthoDB" id="6612291at2759"/>
<keyword evidence="3 9" id="KW-0812">Transmembrane</keyword>
<feature type="transmembrane region" description="Helical" evidence="9">
    <location>
        <begin position="336"/>
        <end position="354"/>
    </location>
</feature>
<dbReference type="PANTHER" id="PTHR48021">
    <property type="match status" value="1"/>
</dbReference>
<comment type="similarity">
    <text evidence="7">Belongs to the major facilitator superfamily. Sugar transporter (TC 2.A.1.1) family. Trehalose transporter subfamily.</text>
</comment>
<evidence type="ECO:0000256" key="5">
    <source>
        <dbReference type="ARBA" id="ARBA00023136"/>
    </source>
</evidence>
<dbReference type="InterPro" id="IPR005829">
    <property type="entry name" value="Sugar_transporter_CS"/>
</dbReference>
<evidence type="ECO:0000313" key="12">
    <source>
        <dbReference type="Proteomes" id="UP000789390"/>
    </source>
</evidence>
<evidence type="ECO:0000256" key="1">
    <source>
        <dbReference type="ARBA" id="ARBA00004651"/>
    </source>
</evidence>
<dbReference type="GO" id="GO:0005886">
    <property type="term" value="C:plasma membrane"/>
    <property type="evidence" value="ECO:0007669"/>
    <property type="project" value="UniProtKB-SubCell"/>
</dbReference>
<evidence type="ECO:0000256" key="3">
    <source>
        <dbReference type="ARBA" id="ARBA00022692"/>
    </source>
</evidence>
<evidence type="ECO:0000256" key="9">
    <source>
        <dbReference type="SAM" id="Phobius"/>
    </source>
</evidence>
<dbReference type="InterPro" id="IPR050549">
    <property type="entry name" value="MFS_Trehalose_Transporter"/>
</dbReference>
<dbReference type="PROSITE" id="PS00217">
    <property type="entry name" value="SUGAR_TRANSPORT_2"/>
    <property type="match status" value="1"/>
</dbReference>
<keyword evidence="6" id="KW-0325">Glycoprotein</keyword>
<evidence type="ECO:0000256" key="6">
    <source>
        <dbReference type="ARBA" id="ARBA00023180"/>
    </source>
</evidence>
<keyword evidence="4 9" id="KW-1133">Transmembrane helix</keyword>
<dbReference type="AlphaFoldDB" id="A0A8J2WFB6"/>
<dbReference type="PANTHER" id="PTHR48021:SF1">
    <property type="entry name" value="GH07001P-RELATED"/>
    <property type="match status" value="1"/>
</dbReference>
<evidence type="ECO:0000256" key="4">
    <source>
        <dbReference type="ARBA" id="ARBA00022989"/>
    </source>
</evidence>
<feature type="transmembrane region" description="Helical" evidence="9">
    <location>
        <begin position="147"/>
        <end position="167"/>
    </location>
</feature>
<feature type="transmembrane region" description="Helical" evidence="9">
    <location>
        <begin position="406"/>
        <end position="428"/>
    </location>
</feature>
<evidence type="ECO:0000256" key="8">
    <source>
        <dbReference type="SAM" id="MobiDB-lite"/>
    </source>
</evidence>
<feature type="transmembrane region" description="Helical" evidence="9">
    <location>
        <begin position="374"/>
        <end position="399"/>
    </location>
</feature>
<evidence type="ECO:0000256" key="7">
    <source>
        <dbReference type="ARBA" id="ARBA00024348"/>
    </source>
</evidence>
<dbReference type="InterPro" id="IPR020846">
    <property type="entry name" value="MFS_dom"/>
</dbReference>
<keyword evidence="12" id="KW-1185">Reference proteome</keyword>
<dbReference type="EMBL" id="CAKKLH010000019">
    <property type="protein sequence ID" value="CAH0099433.1"/>
    <property type="molecule type" value="Genomic_DNA"/>
</dbReference>
<feature type="domain" description="Major facilitator superfamily (MFS) profile" evidence="10">
    <location>
        <begin position="92"/>
        <end position="535"/>
    </location>
</feature>
<accession>A0A8J2WFB6</accession>
<dbReference type="SUPFAM" id="SSF103473">
    <property type="entry name" value="MFS general substrate transporter"/>
    <property type="match status" value="1"/>
</dbReference>
<dbReference type="Pfam" id="PF00083">
    <property type="entry name" value="Sugar_tr"/>
    <property type="match status" value="1"/>
</dbReference>
<feature type="transmembrane region" description="Helical" evidence="9">
    <location>
        <begin position="233"/>
        <end position="253"/>
    </location>
</feature>
<feature type="region of interest" description="Disordered" evidence="8">
    <location>
        <begin position="547"/>
        <end position="566"/>
    </location>
</feature>
<dbReference type="Gene3D" id="1.20.1250.20">
    <property type="entry name" value="MFS general substrate transporter like domains"/>
    <property type="match status" value="1"/>
</dbReference>
<protein>
    <recommendedName>
        <fullName evidence="10">Major facilitator superfamily (MFS) profile domain-containing protein</fullName>
    </recommendedName>
</protein>
<dbReference type="InterPro" id="IPR044775">
    <property type="entry name" value="MFS_ERD6/Tret1-like"/>
</dbReference>
<dbReference type="InterPro" id="IPR036259">
    <property type="entry name" value="MFS_trans_sf"/>
</dbReference>
<gene>
    <name evidence="11" type="ORF">DGAL_LOCUS1567</name>
</gene>
<sequence>MTSLETDSDHSANSDLLGHICVFLWDYTLVLTVEYLLLSRWTTYWHRAMEAVVNSSFVGDDGQVMVIDVLSSASVKHEIDYSAATKKPQIVAALAAAFSAFLLGTTLGWSSPVQPQLQHIAIDSVHLNDTQLTTIWHMHLNDDQMSWVGSLLNIGALLGALSGGFLMDKFGRRFILMTMASPYIIGWLTISLAMDSSMLYIGRVIVGFSGGVCTAIAPCYIGEISTPTMRGIVGFFFSVNLASGLLVTSLLGLWMHWRWLSVVCTIEPIIFLLGLVFIPESPYFLIKKGQQNKAMESLAFLRGSRYNIKSEIHQIENRVLEDSREPYQMSDVFQPWVFKPVLIGVVLMILQQFSGLNAASFNAAEIFRMANFSFNRLVGVVLINTAQVAAVVLSSCVLVKRLNRRTLFVISEGIACCSMCVMGVYFHFSDRPHSHQSEMVNFKWIPLTAMIIFFTAIGLGLGALPWLISSEILPPRFRGPGSSIITFTNFAMSFTVTKTFVNMERVMTHAGVFWFYSGVSFLGIMFGLFLLPETKDRTPHQIQSYFKTQHRHQEKRSSSSSVFSPK</sequence>
<comment type="subcellular location">
    <subcellularLocation>
        <location evidence="1">Cell membrane</location>
        <topology evidence="1">Multi-pass membrane protein</topology>
    </subcellularLocation>
</comment>
<name>A0A8J2WFB6_9CRUS</name>
<dbReference type="FunFam" id="1.20.1250.20:FF:000055">
    <property type="entry name" value="Facilitated trehalose transporter Tret1-2 homolog"/>
    <property type="match status" value="1"/>
</dbReference>
<feature type="transmembrane region" description="Helical" evidence="9">
    <location>
        <begin position="480"/>
        <end position="501"/>
    </location>
</feature>
<dbReference type="PROSITE" id="PS00216">
    <property type="entry name" value="SUGAR_TRANSPORT_1"/>
    <property type="match status" value="1"/>
</dbReference>
<feature type="transmembrane region" description="Helical" evidence="9">
    <location>
        <begin position="513"/>
        <end position="531"/>
    </location>
</feature>
<evidence type="ECO:0000259" key="10">
    <source>
        <dbReference type="PROSITE" id="PS50850"/>
    </source>
</evidence>
<feature type="transmembrane region" description="Helical" evidence="9">
    <location>
        <begin position="16"/>
        <end position="38"/>
    </location>
</feature>
<dbReference type="GO" id="GO:0051119">
    <property type="term" value="F:sugar transmembrane transporter activity"/>
    <property type="evidence" value="ECO:0007669"/>
    <property type="project" value="InterPro"/>
</dbReference>
<dbReference type="InterPro" id="IPR005828">
    <property type="entry name" value="MFS_sugar_transport-like"/>
</dbReference>
<feature type="transmembrane region" description="Helical" evidence="9">
    <location>
        <begin position="90"/>
        <end position="109"/>
    </location>
</feature>
<feature type="transmembrane region" description="Helical" evidence="9">
    <location>
        <begin position="448"/>
        <end position="468"/>
    </location>
</feature>
<keyword evidence="2" id="KW-1003">Cell membrane</keyword>
<evidence type="ECO:0000256" key="2">
    <source>
        <dbReference type="ARBA" id="ARBA00022475"/>
    </source>
</evidence>
<keyword evidence="5 9" id="KW-0472">Membrane</keyword>
<feature type="transmembrane region" description="Helical" evidence="9">
    <location>
        <begin position="200"/>
        <end position="221"/>
    </location>
</feature>
<dbReference type="Proteomes" id="UP000789390">
    <property type="component" value="Unassembled WGS sequence"/>
</dbReference>
<reference evidence="11" key="1">
    <citation type="submission" date="2021-11" db="EMBL/GenBank/DDBJ databases">
        <authorList>
            <person name="Schell T."/>
        </authorList>
    </citation>
    <scope>NUCLEOTIDE SEQUENCE</scope>
    <source>
        <strain evidence="11">M5</strain>
    </source>
</reference>
<evidence type="ECO:0000313" key="11">
    <source>
        <dbReference type="EMBL" id="CAH0099433.1"/>
    </source>
</evidence>